<evidence type="ECO:0000313" key="1">
    <source>
        <dbReference type="EMBL" id="MCY1595495.1"/>
    </source>
</evidence>
<dbReference type="InterPro" id="IPR011664">
    <property type="entry name" value="Abi_system_AbiD/AbiF-like"/>
</dbReference>
<evidence type="ECO:0000313" key="2">
    <source>
        <dbReference type="Proteomes" id="UP001081438"/>
    </source>
</evidence>
<reference evidence="1" key="1">
    <citation type="journal article" date="2022" name="Int. J. Mol. Sci.">
        <title>Phenotypic and genotypic virulence characterisation of Staphylococcus pettenkoferi strains isolated from human bloodstream and diabetic foot infections.</title>
        <authorList>
            <person name="Magnan C."/>
        </authorList>
    </citation>
    <scope>NUCLEOTIDE SEQUENCE</scope>
    <source>
        <strain evidence="1">NSP020P</strain>
    </source>
</reference>
<gene>
    <name evidence="1" type="ORF">NW112_09630</name>
</gene>
<dbReference type="EMBL" id="JANSKX010000032">
    <property type="protein sequence ID" value="MCY1595495.1"/>
    <property type="molecule type" value="Genomic_DNA"/>
</dbReference>
<organism evidence="1 2">
    <name type="scientific">Staphylococcus pettenkoferi</name>
    <dbReference type="NCBI Taxonomy" id="170573"/>
    <lineage>
        <taxon>Bacteria</taxon>
        <taxon>Bacillati</taxon>
        <taxon>Bacillota</taxon>
        <taxon>Bacilli</taxon>
        <taxon>Bacillales</taxon>
        <taxon>Staphylococcaceae</taxon>
        <taxon>Staphylococcus</taxon>
    </lineage>
</organism>
<accession>A0A9Q4H099</accession>
<proteinExistence type="predicted"/>
<comment type="caution">
    <text evidence="1">The sequence shown here is derived from an EMBL/GenBank/DDBJ whole genome shotgun (WGS) entry which is preliminary data.</text>
</comment>
<dbReference type="PIRSF" id="PIRSF034934">
    <property type="entry name" value="AbiF_AbiD"/>
    <property type="match status" value="1"/>
</dbReference>
<sequence length="332" mass="39673">MATFYREALVMKPFKSHNQQLKVLRQRGMIVPSRAKRDLENENYYNVINGYKELFLQVDKDGKFVSPEVYKSGTEFDELLSLYKLDRKLRNVLLEYILIFETHIKSRIAYYFSEQYQEPHSYLYFKNYSNDPSKTDSIVKMVAIFSNVMSNRRNKPLKHYINTHNGVPLWILVNYITLGNISKMYTNLDDDLRKKIALDYKKKINRDYNLQLQVDPKDLESALQQAHLYRNVCAHEERLYDYKITKPISRNNIFGNYNKIFKKNLKSTKDDSYIFDLIITMSLFLKKKDFKNLVNKLNKCMYDHSKDFKTISIDNIYSKMNFPQNMSFKELL</sequence>
<dbReference type="Pfam" id="PF07751">
    <property type="entry name" value="Abi_2"/>
    <property type="match status" value="1"/>
</dbReference>
<dbReference type="Proteomes" id="UP001081438">
    <property type="component" value="Unassembled WGS sequence"/>
</dbReference>
<dbReference type="AlphaFoldDB" id="A0A9Q4H099"/>
<dbReference type="InterPro" id="IPR017034">
    <property type="entry name" value="Abi_system_AbiD/AbiF"/>
</dbReference>
<name>A0A9Q4H099_9STAP</name>
<protein>
    <submittedName>
        <fullName evidence="1">Abi family protein</fullName>
    </submittedName>
</protein>